<dbReference type="EMBL" id="UYRU01017988">
    <property type="protein sequence ID" value="VDK53267.1"/>
    <property type="molecule type" value="Genomic_DNA"/>
</dbReference>
<reference evidence="1 2" key="1">
    <citation type="submission" date="2018-11" db="EMBL/GenBank/DDBJ databases">
        <authorList>
            <consortium name="Pathogen Informatics"/>
        </authorList>
    </citation>
    <scope>NUCLEOTIDE SEQUENCE [LARGE SCALE GENOMIC DNA]</scope>
</reference>
<name>A0A3P6R3L4_DIBLA</name>
<evidence type="ECO:0000313" key="2">
    <source>
        <dbReference type="Proteomes" id="UP000281553"/>
    </source>
</evidence>
<dbReference type="AlphaFoldDB" id="A0A3P6R3L4"/>
<protein>
    <submittedName>
        <fullName evidence="1">Uncharacterized protein</fullName>
    </submittedName>
</protein>
<accession>A0A3P6R3L4</accession>
<dbReference type="Proteomes" id="UP000281553">
    <property type="component" value="Unassembled WGS sequence"/>
</dbReference>
<organism evidence="1 2">
    <name type="scientific">Dibothriocephalus latus</name>
    <name type="common">Fish tapeworm</name>
    <name type="synonym">Diphyllobothrium latum</name>
    <dbReference type="NCBI Taxonomy" id="60516"/>
    <lineage>
        <taxon>Eukaryota</taxon>
        <taxon>Metazoa</taxon>
        <taxon>Spiralia</taxon>
        <taxon>Lophotrochozoa</taxon>
        <taxon>Platyhelminthes</taxon>
        <taxon>Cestoda</taxon>
        <taxon>Eucestoda</taxon>
        <taxon>Diphyllobothriidea</taxon>
        <taxon>Diphyllobothriidae</taxon>
        <taxon>Dibothriocephalus</taxon>
    </lineage>
</organism>
<keyword evidence="2" id="KW-1185">Reference proteome</keyword>
<sequence length="114" mass="12102">MGFLPTSLLNADAFASVMAAEDLGRCLRTSACLARTLGGLQAGLASSFYSSGCKEAAATARERGWGLTTLDFVLELLIEHWPWLSSGLHRAGSQLVSAEGLGHTFSEACLYAYQ</sequence>
<gene>
    <name evidence="1" type="ORF">DILT_LOCUS1957</name>
</gene>
<evidence type="ECO:0000313" key="1">
    <source>
        <dbReference type="EMBL" id="VDK53267.1"/>
    </source>
</evidence>
<proteinExistence type="predicted"/>